<dbReference type="Pfam" id="PF26314">
    <property type="entry name" value="MptA_B_family"/>
    <property type="match status" value="1"/>
</dbReference>
<evidence type="ECO:0000256" key="2">
    <source>
        <dbReference type="ARBA" id="ARBA00022676"/>
    </source>
</evidence>
<evidence type="ECO:0000256" key="7">
    <source>
        <dbReference type="ARBA" id="ARBA00043987"/>
    </source>
</evidence>
<dbReference type="RefSeq" id="WP_246595342.1">
    <property type="nucleotide sequence ID" value="NZ_BAABEA010000026.1"/>
</dbReference>
<feature type="transmembrane region" description="Helical" evidence="8">
    <location>
        <begin position="370"/>
        <end position="395"/>
    </location>
</feature>
<evidence type="ECO:0008006" key="11">
    <source>
        <dbReference type="Google" id="ProtNLM"/>
    </source>
</evidence>
<dbReference type="EMBL" id="BOQL01000034">
    <property type="protein sequence ID" value="GIM71067.1"/>
    <property type="molecule type" value="Genomic_DNA"/>
</dbReference>
<feature type="transmembrane region" description="Helical" evidence="8">
    <location>
        <begin position="157"/>
        <end position="181"/>
    </location>
</feature>
<name>A0A919VPE6_9ACTN</name>
<accession>A0A919VPE6</accession>
<evidence type="ECO:0000256" key="6">
    <source>
        <dbReference type="ARBA" id="ARBA00023136"/>
    </source>
</evidence>
<proteinExistence type="inferred from homology"/>
<keyword evidence="2" id="KW-0328">Glycosyltransferase</keyword>
<evidence type="ECO:0000313" key="9">
    <source>
        <dbReference type="EMBL" id="GIM71067.1"/>
    </source>
</evidence>
<keyword evidence="10" id="KW-1185">Reference proteome</keyword>
<comment type="similarity">
    <text evidence="7">Belongs to the MptA/B family.</text>
</comment>
<feature type="transmembrane region" description="Helical" evidence="8">
    <location>
        <begin position="71"/>
        <end position="89"/>
    </location>
</feature>
<feature type="transmembrane region" description="Helical" evidence="8">
    <location>
        <begin position="275"/>
        <end position="296"/>
    </location>
</feature>
<gene>
    <name evidence="9" type="ORF">Aau02nite_44010</name>
</gene>
<feature type="transmembrane region" description="Helical" evidence="8">
    <location>
        <begin position="45"/>
        <end position="64"/>
    </location>
</feature>
<feature type="transmembrane region" description="Helical" evidence="8">
    <location>
        <begin position="341"/>
        <end position="358"/>
    </location>
</feature>
<dbReference type="GO" id="GO:0016757">
    <property type="term" value="F:glycosyltransferase activity"/>
    <property type="evidence" value="ECO:0007669"/>
    <property type="project" value="UniProtKB-KW"/>
</dbReference>
<feature type="transmembrane region" description="Helical" evidence="8">
    <location>
        <begin position="237"/>
        <end position="263"/>
    </location>
</feature>
<keyword evidence="5 8" id="KW-1133">Transmembrane helix</keyword>
<feature type="transmembrane region" description="Helical" evidence="8">
    <location>
        <begin position="402"/>
        <end position="419"/>
    </location>
</feature>
<organism evidence="9 10">
    <name type="scientific">Actinoplanes auranticolor</name>
    <dbReference type="NCBI Taxonomy" id="47988"/>
    <lineage>
        <taxon>Bacteria</taxon>
        <taxon>Bacillati</taxon>
        <taxon>Actinomycetota</taxon>
        <taxon>Actinomycetes</taxon>
        <taxon>Micromonosporales</taxon>
        <taxon>Micromonosporaceae</taxon>
        <taxon>Actinoplanes</taxon>
    </lineage>
</organism>
<protein>
    <recommendedName>
        <fullName evidence="11">Alpha-1,6-mannosyltransferase</fullName>
    </recommendedName>
</protein>
<evidence type="ECO:0000256" key="4">
    <source>
        <dbReference type="ARBA" id="ARBA00022692"/>
    </source>
</evidence>
<dbReference type="GO" id="GO:0016020">
    <property type="term" value="C:membrane"/>
    <property type="evidence" value="ECO:0007669"/>
    <property type="project" value="UniProtKB-SubCell"/>
</dbReference>
<keyword evidence="3" id="KW-0808">Transferase</keyword>
<keyword evidence="6 8" id="KW-0472">Membrane</keyword>
<feature type="transmembrane region" description="Helical" evidence="8">
    <location>
        <begin position="215"/>
        <end position="230"/>
    </location>
</feature>
<feature type="transmembrane region" description="Helical" evidence="8">
    <location>
        <begin position="425"/>
        <end position="442"/>
    </location>
</feature>
<comment type="caution">
    <text evidence="9">The sequence shown here is derived from an EMBL/GenBank/DDBJ whole genome shotgun (WGS) entry which is preliminary data.</text>
</comment>
<evidence type="ECO:0000256" key="8">
    <source>
        <dbReference type="SAM" id="Phobius"/>
    </source>
</evidence>
<dbReference type="AlphaFoldDB" id="A0A919VPE6"/>
<evidence type="ECO:0000256" key="3">
    <source>
        <dbReference type="ARBA" id="ARBA00022679"/>
    </source>
</evidence>
<dbReference type="Proteomes" id="UP000681340">
    <property type="component" value="Unassembled WGS sequence"/>
</dbReference>
<evidence type="ECO:0000256" key="1">
    <source>
        <dbReference type="ARBA" id="ARBA00004141"/>
    </source>
</evidence>
<evidence type="ECO:0000256" key="5">
    <source>
        <dbReference type="ARBA" id="ARBA00022989"/>
    </source>
</evidence>
<sequence>MRLIRWGGLAGSVLVAAAAYLGGSPFARGTTVTPGTMLAGREGVLLPLCWVLGLAALLCAWWFGRHRVPSTRWALVTAGLWMLPVLPMLPLGSEDVYSYACQGFVQHAGGDPYAGGVQDFGCPWLGSVSTTWRTSPAPYGPLFLLLAGWAVALGDSLAGVIAGLRVIALAGLGLVAAGLPVLARRAGIDPARAVWTVLACPLVLIHLVSGAHNDALMVGLLVVGLALVAARPSPALLVAAGVALGLAVAVKATAVVVLPFAVLAAVPPSSPVRALWRPAALIAAGAAGAVGLVSLVSGRGLGWIAGLLRSGDTVAWTSPSTAVGLTVQTVTGVDAVGATRVLGVLLLVVLLPVLWWRARDGGALPGAGWALGVTVLCAPVFHPWYAFWPLAVLAATTAERRWVLGLSALAATLTLPAGYNWSLFTRVPGALVVTAVLVVLAVRQARRLRHRRVSA</sequence>
<comment type="subcellular location">
    <subcellularLocation>
        <location evidence="1">Membrane</location>
        <topology evidence="1">Multi-pass membrane protein</topology>
    </subcellularLocation>
</comment>
<reference evidence="9" key="1">
    <citation type="submission" date="2021-03" db="EMBL/GenBank/DDBJ databases">
        <title>Whole genome shotgun sequence of Actinoplanes auranticolor NBRC 12245.</title>
        <authorList>
            <person name="Komaki H."/>
            <person name="Tamura T."/>
        </authorList>
    </citation>
    <scope>NUCLEOTIDE SEQUENCE</scope>
    <source>
        <strain evidence="9">NBRC 12245</strain>
    </source>
</reference>
<dbReference type="NCBIfam" id="NF038066">
    <property type="entry name" value="MptB"/>
    <property type="match status" value="1"/>
</dbReference>
<dbReference type="InterPro" id="IPR049829">
    <property type="entry name" value="MptA/B-like"/>
</dbReference>
<evidence type="ECO:0000313" key="10">
    <source>
        <dbReference type="Proteomes" id="UP000681340"/>
    </source>
</evidence>
<keyword evidence="4 8" id="KW-0812">Transmembrane</keyword>